<gene>
    <name evidence="1" type="ORF">FPOA_06826</name>
</gene>
<name>A0A1B8AJ28_FUSPO</name>
<comment type="caution">
    <text evidence="1">The sequence shown here is derived from an EMBL/GenBank/DDBJ whole genome shotgun (WGS) entry which is preliminary data.</text>
</comment>
<dbReference type="AlphaFoldDB" id="A0A1B8AJ28"/>
<accession>A0A1B8AJ28</accession>
<evidence type="ECO:0008006" key="3">
    <source>
        <dbReference type="Google" id="ProtNLM"/>
    </source>
</evidence>
<proteinExistence type="predicted"/>
<evidence type="ECO:0000313" key="1">
    <source>
        <dbReference type="EMBL" id="OBS20457.1"/>
    </source>
</evidence>
<protein>
    <recommendedName>
        <fullName evidence="3">RING-type domain-containing protein</fullName>
    </recommendedName>
</protein>
<dbReference type="Proteomes" id="UP000091967">
    <property type="component" value="Unassembled WGS sequence"/>
</dbReference>
<dbReference type="STRING" id="36050.A0A1B8AJ28"/>
<evidence type="ECO:0000313" key="2">
    <source>
        <dbReference type="Proteomes" id="UP000091967"/>
    </source>
</evidence>
<dbReference type="EMBL" id="LYXU01000003">
    <property type="protein sequence ID" value="OBS20457.1"/>
    <property type="molecule type" value="Genomic_DNA"/>
</dbReference>
<keyword evidence="2" id="KW-1185">Reference proteome</keyword>
<organism evidence="1 2">
    <name type="scientific">Fusarium poae</name>
    <dbReference type="NCBI Taxonomy" id="36050"/>
    <lineage>
        <taxon>Eukaryota</taxon>
        <taxon>Fungi</taxon>
        <taxon>Dikarya</taxon>
        <taxon>Ascomycota</taxon>
        <taxon>Pezizomycotina</taxon>
        <taxon>Sordariomycetes</taxon>
        <taxon>Hypocreomycetidae</taxon>
        <taxon>Hypocreales</taxon>
        <taxon>Nectriaceae</taxon>
        <taxon>Fusarium</taxon>
    </lineage>
</organism>
<sequence length="106" mass="11888">MTKETYWPVLKSSLLNGGISFKDLDLDCPICYDNIGVHPNNYGPKDEYGHNHRAIILACGHTVGEAHNDKDPSDNLMLRLTKWKKLLSVTGTPTLNFLQGSVHHCR</sequence>
<reference evidence="1 2" key="1">
    <citation type="submission" date="2016-06" db="EMBL/GenBank/DDBJ databases">
        <title>Living apart together: crosstalk between the core and supernumerary genomes in a fungal plant pathogen.</title>
        <authorList>
            <person name="Vanheule A."/>
            <person name="Audenaert K."/>
            <person name="Warris S."/>
            <person name="Van De Geest H."/>
            <person name="Schijlen E."/>
            <person name="Hofte M."/>
            <person name="De Saeger S."/>
            <person name="Haesaert G."/>
            <person name="Waalwijk C."/>
            <person name="Van Der Lee T."/>
        </authorList>
    </citation>
    <scope>NUCLEOTIDE SEQUENCE [LARGE SCALE GENOMIC DNA]</scope>
    <source>
        <strain evidence="1 2">2516</strain>
    </source>
</reference>